<dbReference type="AlphaFoldDB" id="A0A1W6MW93"/>
<dbReference type="Proteomes" id="UP000193978">
    <property type="component" value="Chromosome"/>
</dbReference>
<dbReference type="PANTHER" id="PTHR35177:SF2">
    <property type="entry name" value="HYDROGENASE MATURATION FACTOR HYBG"/>
    <property type="match status" value="1"/>
</dbReference>
<evidence type="ECO:0000313" key="5">
    <source>
        <dbReference type="Proteomes" id="UP000193978"/>
    </source>
</evidence>
<dbReference type="GO" id="GO:0005506">
    <property type="term" value="F:iron ion binding"/>
    <property type="evidence" value="ECO:0007669"/>
    <property type="project" value="TreeGrafter"/>
</dbReference>
<evidence type="ECO:0000256" key="2">
    <source>
        <dbReference type="ARBA" id="ARBA00053969"/>
    </source>
</evidence>
<dbReference type="FunFam" id="2.30.30.140:FF:000022">
    <property type="entry name" value="Hydrogenase assembly chaperone HybG"/>
    <property type="match status" value="1"/>
</dbReference>
<accession>A0A1W6MW93</accession>
<dbReference type="SUPFAM" id="SSF159127">
    <property type="entry name" value="HupF/HypC-like"/>
    <property type="match status" value="1"/>
</dbReference>
<comment type="similarity">
    <text evidence="1">Belongs to the HupF/HypC family.</text>
</comment>
<keyword evidence="5" id="KW-1185">Reference proteome</keyword>
<dbReference type="GO" id="GO:1902670">
    <property type="term" value="F:carbon dioxide binding"/>
    <property type="evidence" value="ECO:0007669"/>
    <property type="project" value="TreeGrafter"/>
</dbReference>
<dbReference type="PRINTS" id="PR00445">
    <property type="entry name" value="HUPFHYPC"/>
</dbReference>
<dbReference type="GO" id="GO:0051604">
    <property type="term" value="P:protein maturation"/>
    <property type="evidence" value="ECO:0007669"/>
    <property type="project" value="TreeGrafter"/>
</dbReference>
<sequence length="76" mass="8078">MCLAIPARVVELLPDNMARVSLDGVLKAASLAFVEDVDVGDYVVLHVGYALAKIDEDEAQRTLALLREATNLGAPA</sequence>
<dbReference type="InterPro" id="IPR019812">
    <property type="entry name" value="Hydgase_assmbl_chp_CS"/>
</dbReference>
<dbReference type="RefSeq" id="WP_085771972.1">
    <property type="nucleotide sequence ID" value="NZ_AP027149.1"/>
</dbReference>
<reference evidence="4 5" key="1">
    <citation type="submission" date="2017-02" db="EMBL/GenBank/DDBJ databases">
        <authorList>
            <person name="Peterson S.W."/>
        </authorList>
    </citation>
    <scope>NUCLEOTIDE SEQUENCE [LARGE SCALE GENOMIC DNA]</scope>
    <source>
        <strain evidence="4 5">S285</strain>
    </source>
</reference>
<proteinExistence type="inferred from homology"/>
<evidence type="ECO:0000313" key="4">
    <source>
        <dbReference type="EMBL" id="ARN81854.1"/>
    </source>
</evidence>
<dbReference type="Gene3D" id="2.30.30.140">
    <property type="match status" value="1"/>
</dbReference>
<dbReference type="EMBL" id="CP019948">
    <property type="protein sequence ID" value="ARN81854.1"/>
    <property type="molecule type" value="Genomic_DNA"/>
</dbReference>
<dbReference type="OrthoDB" id="9806017at2"/>
<evidence type="ECO:0000256" key="3">
    <source>
        <dbReference type="ARBA" id="ARBA00071976"/>
    </source>
</evidence>
<organism evidence="4 5">
    <name type="scientific">Methylocystis bryophila</name>
    <dbReference type="NCBI Taxonomy" id="655015"/>
    <lineage>
        <taxon>Bacteria</taxon>
        <taxon>Pseudomonadati</taxon>
        <taxon>Pseudomonadota</taxon>
        <taxon>Alphaproteobacteria</taxon>
        <taxon>Hyphomicrobiales</taxon>
        <taxon>Methylocystaceae</taxon>
        <taxon>Methylocystis</taxon>
    </lineage>
</organism>
<name>A0A1W6MW93_9HYPH</name>
<dbReference type="PROSITE" id="PS01097">
    <property type="entry name" value="HUPF_HYPC"/>
    <property type="match status" value="1"/>
</dbReference>
<dbReference type="KEGG" id="mbry:B1812_13040"/>
<dbReference type="Pfam" id="PF01455">
    <property type="entry name" value="HupF_HypC"/>
    <property type="match status" value="1"/>
</dbReference>
<evidence type="ECO:0000256" key="1">
    <source>
        <dbReference type="ARBA" id="ARBA00006018"/>
    </source>
</evidence>
<dbReference type="InterPro" id="IPR001109">
    <property type="entry name" value="Hydrogenase_HupF/HypC"/>
</dbReference>
<protein>
    <recommendedName>
        <fullName evidence="3">Hydrogenase maturation factor HypC</fullName>
    </recommendedName>
</protein>
<dbReference type="STRING" id="655015.B1812_13040"/>
<gene>
    <name evidence="4" type="ORF">B1812_13040</name>
</gene>
<comment type="function">
    <text evidence="2">Involved in the maturation of [NiFe] hydrogenases. Involved in the biosynthesis of the Fe(CN)(2)CO cofactor.</text>
</comment>
<dbReference type="NCBIfam" id="TIGR00074">
    <property type="entry name" value="hypC_hupF"/>
    <property type="match status" value="1"/>
</dbReference>
<dbReference type="PANTHER" id="PTHR35177">
    <property type="entry name" value="HYDROGENASE MATURATION FACTOR HYBG"/>
    <property type="match status" value="1"/>
</dbReference>